<dbReference type="SUPFAM" id="SSF53335">
    <property type="entry name" value="S-adenosyl-L-methionine-dependent methyltransferases"/>
    <property type="match status" value="1"/>
</dbReference>
<dbReference type="EC" id="2.1.1.-" evidence="2"/>
<name>A0ABW4LB34_9MICO</name>
<evidence type="ECO:0000313" key="2">
    <source>
        <dbReference type="EMBL" id="MFD1720541.1"/>
    </source>
</evidence>
<protein>
    <submittedName>
        <fullName evidence="2">Class I SAM-dependent methyltransferase</fullName>
        <ecNumber evidence="2">2.1.1.-</ecNumber>
    </submittedName>
</protein>
<keyword evidence="2" id="KW-0808">Transferase</keyword>
<dbReference type="InterPro" id="IPR041698">
    <property type="entry name" value="Methyltransf_25"/>
</dbReference>
<evidence type="ECO:0000259" key="1">
    <source>
        <dbReference type="Pfam" id="PF13649"/>
    </source>
</evidence>
<dbReference type="Gene3D" id="3.40.50.150">
    <property type="entry name" value="Vaccinia Virus protein VP39"/>
    <property type="match status" value="1"/>
</dbReference>
<organism evidence="2 3">
    <name type="scientific">Amnibacterium endophyticum</name>
    <dbReference type="NCBI Taxonomy" id="2109337"/>
    <lineage>
        <taxon>Bacteria</taxon>
        <taxon>Bacillati</taxon>
        <taxon>Actinomycetota</taxon>
        <taxon>Actinomycetes</taxon>
        <taxon>Micrococcales</taxon>
        <taxon>Microbacteriaceae</taxon>
        <taxon>Amnibacterium</taxon>
    </lineage>
</organism>
<feature type="domain" description="Methyltransferase" evidence="1">
    <location>
        <begin position="41"/>
        <end position="139"/>
    </location>
</feature>
<proteinExistence type="predicted"/>
<dbReference type="Pfam" id="PF13649">
    <property type="entry name" value="Methyltransf_25"/>
    <property type="match status" value="1"/>
</dbReference>
<keyword evidence="2" id="KW-0489">Methyltransferase</keyword>
<evidence type="ECO:0000313" key="3">
    <source>
        <dbReference type="Proteomes" id="UP001597347"/>
    </source>
</evidence>
<dbReference type="CDD" id="cd02440">
    <property type="entry name" value="AdoMet_MTases"/>
    <property type="match status" value="1"/>
</dbReference>
<dbReference type="Proteomes" id="UP001597347">
    <property type="component" value="Unassembled WGS sequence"/>
</dbReference>
<dbReference type="GO" id="GO:0032259">
    <property type="term" value="P:methylation"/>
    <property type="evidence" value="ECO:0007669"/>
    <property type="project" value="UniProtKB-KW"/>
</dbReference>
<dbReference type="RefSeq" id="WP_377931953.1">
    <property type="nucleotide sequence ID" value="NZ_JBHUEA010000003.1"/>
</dbReference>
<gene>
    <name evidence="2" type="ORF">ACFSBI_03185</name>
</gene>
<accession>A0ABW4LB34</accession>
<comment type="caution">
    <text evidence="2">The sequence shown here is derived from an EMBL/GenBank/DDBJ whole genome shotgun (WGS) entry which is preliminary data.</text>
</comment>
<dbReference type="InterPro" id="IPR029063">
    <property type="entry name" value="SAM-dependent_MTases_sf"/>
</dbReference>
<dbReference type="GO" id="GO:0008168">
    <property type="term" value="F:methyltransferase activity"/>
    <property type="evidence" value="ECO:0007669"/>
    <property type="project" value="UniProtKB-KW"/>
</dbReference>
<reference evidence="3" key="1">
    <citation type="journal article" date="2019" name="Int. J. Syst. Evol. Microbiol.">
        <title>The Global Catalogue of Microorganisms (GCM) 10K type strain sequencing project: providing services to taxonomists for standard genome sequencing and annotation.</title>
        <authorList>
            <consortium name="The Broad Institute Genomics Platform"/>
            <consortium name="The Broad Institute Genome Sequencing Center for Infectious Disease"/>
            <person name="Wu L."/>
            <person name="Ma J."/>
        </authorList>
    </citation>
    <scope>NUCLEOTIDE SEQUENCE [LARGE SCALE GENOMIC DNA]</scope>
    <source>
        <strain evidence="3">CGMCC 1.12471</strain>
    </source>
</reference>
<dbReference type="EMBL" id="JBHUEA010000003">
    <property type="protein sequence ID" value="MFD1720541.1"/>
    <property type="molecule type" value="Genomic_DNA"/>
</dbReference>
<sequence length="204" mass="21662">MRRYGVLTSIGYDVLSGERPLYRPARLEAIARLRLRRGDSVVVLGAGTGLDLPPLARALGPSGLVVAVDDSPAMLRRSAGRQRRGWPEVRLVQADLTRARSVLPPDVGPVDAVLAVNTLSLIPDWRAAWARGVAAARPGARIAVADIGRPDGGTAIRAWAPLISAVGLGRLDAHPWQAVEEDATDVSAASWHHGHVQLRAGTLP</sequence>
<keyword evidence="3" id="KW-1185">Reference proteome</keyword>